<accession>A0A0H5DIS6</accession>
<dbReference type="Gene3D" id="3.60.15.10">
    <property type="entry name" value="Ribonuclease Z/Hydroxyacylglutathione hydrolase-like"/>
    <property type="match status" value="1"/>
</dbReference>
<evidence type="ECO:0000313" key="1">
    <source>
        <dbReference type="EMBL" id="CRL11835.1"/>
    </source>
</evidence>
<dbReference type="EMBL" id="CVRL01000035">
    <property type="protein sequence ID" value="CRL11835.1"/>
    <property type="molecule type" value="Genomic_DNA"/>
</dbReference>
<organism evidence="1 2">
    <name type="scientific">Phaeobacter italicus</name>
    <dbReference type="NCBI Taxonomy" id="481446"/>
    <lineage>
        <taxon>Bacteria</taxon>
        <taxon>Pseudomonadati</taxon>
        <taxon>Pseudomonadota</taxon>
        <taxon>Alphaproteobacteria</taxon>
        <taxon>Rhodobacterales</taxon>
        <taxon>Roseobacteraceae</taxon>
        <taxon>Phaeobacter</taxon>
    </lineage>
</organism>
<proteinExistence type="predicted"/>
<sequence length="271" mass="29371">MNRPWVHAEELLPYFSRYTNAENLAKALRDVFPNLAKLEEIAIERGIPILDAFQGAKIGAFTVLAPSKSGFHQYVVDDDKTPQAAQDSAMGRSLLEGAVRIVGEGLRMIQAAWGAEVFPVDDTSPRNNMSVVQYANFMGENVVLTADTGRAGLAEAAAYAPSVGLDLPADKLRLIQVPHHGSRHNVSTEILNLWLGEVGEETQETRSNAIVSAGKEDQDHPRKIVVRAFMHRGASVLETKGAKTCFSGGAAPARQGWVSSTPLTYPSGYEE</sequence>
<name>A0A0H5DIS6_9RHOB</name>
<dbReference type="AlphaFoldDB" id="A0A0H5DIS6"/>
<reference evidence="2" key="1">
    <citation type="submission" date="2015-05" db="EMBL/GenBank/DDBJ databases">
        <authorList>
            <person name="Rodrigo-Torres Lidia"/>
            <person name="Arahal R.David."/>
        </authorList>
    </citation>
    <scope>NUCLEOTIDE SEQUENCE [LARGE SCALE GENOMIC DNA]</scope>
    <source>
        <strain evidence="2">CECT 7321</strain>
    </source>
</reference>
<gene>
    <name evidence="1" type="ORF">NIT7321_02705</name>
</gene>
<evidence type="ECO:0000313" key="2">
    <source>
        <dbReference type="Proteomes" id="UP000043764"/>
    </source>
</evidence>
<keyword evidence="2" id="KW-1185">Reference proteome</keyword>
<dbReference type="Proteomes" id="UP000043764">
    <property type="component" value="Unassembled WGS sequence"/>
</dbReference>
<dbReference type="InterPro" id="IPR036866">
    <property type="entry name" value="RibonucZ/Hydroxyglut_hydro"/>
</dbReference>
<protein>
    <submittedName>
        <fullName evidence="1">Uncharacterized protein</fullName>
    </submittedName>
</protein>